<dbReference type="AlphaFoldDB" id="W4QSM5"/>
<dbReference type="InterPro" id="IPR002495">
    <property type="entry name" value="Glyco_trans_8"/>
</dbReference>
<gene>
    <name evidence="1" type="ORF">JCM9157_2225</name>
</gene>
<dbReference type="InterPro" id="IPR029044">
    <property type="entry name" value="Nucleotide-diphossugar_trans"/>
</dbReference>
<dbReference type="Gene3D" id="3.90.550.10">
    <property type="entry name" value="Spore Coat Polysaccharide Biosynthesis Protein SpsA, Chain A"/>
    <property type="match status" value="1"/>
</dbReference>
<dbReference type="eggNOG" id="COG1442">
    <property type="taxonomic scope" value="Bacteria"/>
</dbReference>
<accession>W4QSM5</accession>
<protein>
    <submittedName>
        <fullName evidence="1">Glycosyltransferase</fullName>
    </submittedName>
</protein>
<keyword evidence="2" id="KW-1185">Reference proteome</keyword>
<evidence type="ECO:0000313" key="1">
    <source>
        <dbReference type="EMBL" id="GAE35130.1"/>
    </source>
</evidence>
<dbReference type="STRING" id="1236973.JCM9157_2225"/>
<evidence type="ECO:0000313" key="2">
    <source>
        <dbReference type="Proteomes" id="UP000018896"/>
    </source>
</evidence>
<name>W4QSM5_HALA3</name>
<dbReference type="GO" id="GO:0016757">
    <property type="term" value="F:glycosyltransferase activity"/>
    <property type="evidence" value="ECO:0007669"/>
    <property type="project" value="InterPro"/>
</dbReference>
<dbReference type="RefSeq" id="WP_052013068.1">
    <property type="nucleotide sequence ID" value="NZ_BAUV01000015.1"/>
</dbReference>
<dbReference type="Pfam" id="PF01501">
    <property type="entry name" value="Glyco_transf_8"/>
    <property type="match status" value="1"/>
</dbReference>
<dbReference type="SUPFAM" id="SSF53448">
    <property type="entry name" value="Nucleotide-diphospho-sugar transferases"/>
    <property type="match status" value="1"/>
</dbReference>
<dbReference type="OrthoDB" id="186344at2"/>
<dbReference type="EMBL" id="BAUV01000015">
    <property type="protein sequence ID" value="GAE35130.1"/>
    <property type="molecule type" value="Genomic_DNA"/>
</dbReference>
<keyword evidence="1" id="KW-0808">Transferase</keyword>
<dbReference type="Proteomes" id="UP000018896">
    <property type="component" value="Unassembled WGS sequence"/>
</dbReference>
<comment type="caution">
    <text evidence="1">The sequence shown here is derived from an EMBL/GenBank/DDBJ whole genome shotgun (WGS) entry which is preliminary data.</text>
</comment>
<organism evidence="1 2">
    <name type="scientific">Halalkalibacter akibai (strain ATCC 43226 / DSM 21942 / CIP 109018 / JCM 9157 / 1139)</name>
    <name type="common">Bacillus akibai</name>
    <dbReference type="NCBI Taxonomy" id="1236973"/>
    <lineage>
        <taxon>Bacteria</taxon>
        <taxon>Bacillati</taxon>
        <taxon>Bacillota</taxon>
        <taxon>Bacilli</taxon>
        <taxon>Bacillales</taxon>
        <taxon>Bacillaceae</taxon>
        <taxon>Halalkalibacter</taxon>
    </lineage>
</organism>
<proteinExistence type="predicted"/>
<sequence length="361" mass="43087">MIKLAEVIKRLASEKIDVNPLYSKNPTSEARSYYKNTKFRKKMDQYDEFYCFTTILSKDYLLKGYALYESLLNQTEAFHLWICCMDHESLEELKKLDLSNVSLIPVWEVEQNLLNQINHNRTMKECCATMKAPLCKHILDNYRELDHIVYCDADMYFFSDPKAIFEQWANYSVFLCTTRTTELHTNNHGLYQSGLIGFKQESNSKHILSWWRDHCVDWCYNTLLDEEDRWLDQKYLNDIPNQFENIKIMDHIGINVAPWNLLFMDIDHYKTSKQKNNIFINETPLICFNFSSMFLISSTKFELWKYNPLPFTKSLLDVIYEPYIKHLNAIYKKLNKQLKNPKQFLSNIPTHYSAQNIYHLK</sequence>
<reference evidence="1 2" key="1">
    <citation type="journal article" date="2014" name="Genome Announc.">
        <title>Draft Genome Sequences of Three Alkaliphilic Bacillus Strains, Bacillus wakoensis JCM 9140T, Bacillus akibai JCM 9157T, and Bacillus hemicellulosilyticus JCM 9152T.</title>
        <authorList>
            <person name="Yuki M."/>
            <person name="Oshima K."/>
            <person name="Suda W."/>
            <person name="Oshida Y."/>
            <person name="Kitamura K."/>
            <person name="Iida T."/>
            <person name="Hattori M."/>
            <person name="Ohkuma M."/>
        </authorList>
    </citation>
    <scope>NUCLEOTIDE SEQUENCE [LARGE SCALE GENOMIC DNA]</scope>
    <source>
        <strain evidence="1 2">JCM 9157</strain>
    </source>
</reference>